<dbReference type="RefSeq" id="WP_156990027.1">
    <property type="nucleotide sequence ID" value="NZ_VWXL01000027.1"/>
</dbReference>
<dbReference type="Gene3D" id="3.40.50.300">
    <property type="entry name" value="P-loop containing nucleotide triphosphate hydrolases"/>
    <property type="match status" value="1"/>
</dbReference>
<comment type="similarity">
    <text evidence="1">Belongs to the ABC transporter superfamily.</text>
</comment>
<name>A0A6N8HX63_9FIRM</name>
<keyword evidence="6" id="KW-0378">Hydrolase</keyword>
<dbReference type="OrthoDB" id="9806726at2"/>
<dbReference type="InterPro" id="IPR050153">
    <property type="entry name" value="Metal_Ion_Import_ABC"/>
</dbReference>
<comment type="caution">
    <text evidence="6">The sequence shown here is derived from an EMBL/GenBank/DDBJ whole genome shotgun (WGS) entry which is preliminary data.</text>
</comment>
<dbReference type="InterPro" id="IPR017871">
    <property type="entry name" value="ABC_transporter-like_CS"/>
</dbReference>
<feature type="domain" description="ABC transporter" evidence="5">
    <location>
        <begin position="10"/>
        <end position="242"/>
    </location>
</feature>
<dbReference type="GO" id="GO:0005524">
    <property type="term" value="F:ATP binding"/>
    <property type="evidence" value="ECO:0007669"/>
    <property type="project" value="UniProtKB-KW"/>
</dbReference>
<sequence>MTAEPGQKVVEISHVTVRYGAFTALHDVSLDVTQGEYLGIIGPNGGGKTTLLRSILGLVPISGGSISICGKAPGKTGMLVGYVPQFANIDRSFPVTVREVVLTGRLTRSRLPFHRYSGADRAAADAALQEVGIGELASRQISGLSGGEFQRMLVARALAENPKILLLDEPTASVDAKSRRQIYDLLGELNRKMTILLVTHDMMAVSSRVHRLACLNGGLVYHGEPELDRNTVDALYGCPVDLIAHGVPHRVLKTHGEDR</sequence>
<evidence type="ECO:0000259" key="5">
    <source>
        <dbReference type="PROSITE" id="PS50893"/>
    </source>
</evidence>
<evidence type="ECO:0000256" key="4">
    <source>
        <dbReference type="ARBA" id="ARBA00022840"/>
    </source>
</evidence>
<reference evidence="6 7" key="1">
    <citation type="submission" date="2019-09" db="EMBL/GenBank/DDBJ databases">
        <title>Genome sequence of Clostridium sp. EA1.</title>
        <authorList>
            <person name="Poehlein A."/>
            <person name="Bengelsdorf F.R."/>
            <person name="Daniel R."/>
        </authorList>
    </citation>
    <scope>NUCLEOTIDE SEQUENCE [LARGE SCALE GENOMIC DNA]</scope>
    <source>
        <strain evidence="6 7">EA1</strain>
    </source>
</reference>
<dbReference type="SUPFAM" id="SSF52540">
    <property type="entry name" value="P-loop containing nucleoside triphosphate hydrolases"/>
    <property type="match status" value="1"/>
</dbReference>
<keyword evidence="4 6" id="KW-0067">ATP-binding</keyword>
<evidence type="ECO:0000313" key="6">
    <source>
        <dbReference type="EMBL" id="MVB10396.1"/>
    </source>
</evidence>
<organism evidence="6 7">
    <name type="scientific">Caproicibacter fermentans</name>
    <dbReference type="NCBI Taxonomy" id="2576756"/>
    <lineage>
        <taxon>Bacteria</taxon>
        <taxon>Bacillati</taxon>
        <taxon>Bacillota</taxon>
        <taxon>Clostridia</taxon>
        <taxon>Eubacteriales</taxon>
        <taxon>Acutalibacteraceae</taxon>
        <taxon>Caproicibacter</taxon>
    </lineage>
</organism>
<dbReference type="InterPro" id="IPR027417">
    <property type="entry name" value="P-loop_NTPase"/>
</dbReference>
<dbReference type="AlphaFoldDB" id="A0A6N8HX63"/>
<accession>A0A6N8HX63</accession>
<dbReference type="PANTHER" id="PTHR42734">
    <property type="entry name" value="METAL TRANSPORT SYSTEM ATP-BINDING PROTEIN TM_0124-RELATED"/>
    <property type="match status" value="1"/>
</dbReference>
<keyword evidence="2" id="KW-0813">Transport</keyword>
<dbReference type="Proteomes" id="UP000469440">
    <property type="component" value="Unassembled WGS sequence"/>
</dbReference>
<dbReference type="PROSITE" id="PS50893">
    <property type="entry name" value="ABC_TRANSPORTER_2"/>
    <property type="match status" value="1"/>
</dbReference>
<dbReference type="PANTHER" id="PTHR42734:SF17">
    <property type="entry name" value="METAL TRANSPORT SYSTEM ATP-BINDING PROTEIN TM_0124-RELATED"/>
    <property type="match status" value="1"/>
</dbReference>
<protein>
    <submittedName>
        <fullName evidence="6">High-affinity zinc uptake system ATP-binding protein ZnuC</fullName>
        <ecNumber evidence="6">3.6.3.-</ecNumber>
    </submittedName>
</protein>
<dbReference type="PROSITE" id="PS00211">
    <property type="entry name" value="ABC_TRANSPORTER_1"/>
    <property type="match status" value="1"/>
</dbReference>
<dbReference type="SMART" id="SM00382">
    <property type="entry name" value="AAA"/>
    <property type="match status" value="1"/>
</dbReference>
<dbReference type="InterPro" id="IPR003439">
    <property type="entry name" value="ABC_transporter-like_ATP-bd"/>
</dbReference>
<keyword evidence="3" id="KW-0547">Nucleotide-binding</keyword>
<dbReference type="CDD" id="cd03235">
    <property type="entry name" value="ABC_Metallic_Cations"/>
    <property type="match status" value="1"/>
</dbReference>
<gene>
    <name evidence="6" type="primary">znuC_2</name>
    <name evidence="6" type="ORF">CAFE_10840</name>
</gene>
<dbReference type="EC" id="3.6.3.-" evidence="6"/>
<evidence type="ECO:0000256" key="2">
    <source>
        <dbReference type="ARBA" id="ARBA00022448"/>
    </source>
</evidence>
<dbReference type="GO" id="GO:0016887">
    <property type="term" value="F:ATP hydrolysis activity"/>
    <property type="evidence" value="ECO:0007669"/>
    <property type="project" value="InterPro"/>
</dbReference>
<dbReference type="Pfam" id="PF00005">
    <property type="entry name" value="ABC_tran"/>
    <property type="match status" value="1"/>
</dbReference>
<proteinExistence type="inferred from homology"/>
<dbReference type="EMBL" id="VWXL01000027">
    <property type="protein sequence ID" value="MVB10396.1"/>
    <property type="molecule type" value="Genomic_DNA"/>
</dbReference>
<dbReference type="InterPro" id="IPR003593">
    <property type="entry name" value="AAA+_ATPase"/>
</dbReference>
<evidence type="ECO:0000256" key="1">
    <source>
        <dbReference type="ARBA" id="ARBA00005417"/>
    </source>
</evidence>
<evidence type="ECO:0000313" key="7">
    <source>
        <dbReference type="Proteomes" id="UP000469440"/>
    </source>
</evidence>
<evidence type="ECO:0000256" key="3">
    <source>
        <dbReference type="ARBA" id="ARBA00022741"/>
    </source>
</evidence>
<keyword evidence="7" id="KW-1185">Reference proteome</keyword>